<gene>
    <name evidence="9" type="ORF">C8P68_10449</name>
</gene>
<keyword evidence="3 6" id="KW-0732">Signal</keyword>
<dbReference type="GO" id="GO:0009279">
    <property type="term" value="C:cell outer membrane"/>
    <property type="evidence" value="ECO:0007669"/>
    <property type="project" value="UniProtKB-SubCell"/>
</dbReference>
<name>A0A2T5J921_9SPHI</name>
<keyword evidence="4" id="KW-0472">Membrane</keyword>
<evidence type="ECO:0000256" key="1">
    <source>
        <dbReference type="ARBA" id="ARBA00004442"/>
    </source>
</evidence>
<dbReference type="EMBL" id="QAOQ01000004">
    <property type="protein sequence ID" value="PTQ96565.1"/>
    <property type="molecule type" value="Genomic_DNA"/>
</dbReference>
<accession>A0A2T5J921</accession>
<comment type="subcellular location">
    <subcellularLocation>
        <location evidence="1">Cell outer membrane</location>
    </subcellularLocation>
</comment>
<sequence length="621" mass="69172">MNIRSKYCLLAAVACLSVITSCKKFLDFQSPSALNIDQTFATTDNTNNEIISIYNKAAGRSAFGSNLAYVLPAGADDFSAQGAASFDPTQNYAISNYGENSNTGSLFDTFNQLYAGIERANIACKYIPLSPAYTGTSASDKLIMQRYYGEALALRALFYYELIINWGDVPATWTPSADAPTQFIKNTDRDSTYDKILDDLKLASTYVGWRTDLPDYGSFRLTKAAIKALRARIALARGGYSLRTQTHTMERRNDYQKYYQIAFDECNDIIQSGQHQLNPVYENIFKTLHSPTRYDDAHELIFEIAMWGGMNDSDLARSYGTGFNNSPTWGKAGGGPNGVPTYFYEFQNGTDARRDVTLSTYLVGDKEAKSVNGLTGLQCGKFRKSWTSFTSASTLLTFGVNWPVVRYADVLLMYAEAANELQTNGVITPLQALQLVQKRAYGTNPIPVTPTDKTGFFNAIARERLLEFGGEGLRKYDLIRWNLLAAKINEVKAKLPFLTAGASTVNNPYNYVPDYVYFLPTTFGNKECSTEESTINLYGGNNNVAYYTANTAVPSGYTRSYWRAQLGIWSGGVLTKSEFITDPNRGFICKFQENKSELLPYPQKVMIENRGAIIQNYGYTQ</sequence>
<comment type="caution">
    <text evidence="9">The sequence shown here is derived from an EMBL/GenBank/DDBJ whole genome shotgun (WGS) entry which is preliminary data.</text>
</comment>
<feature type="chain" id="PRO_5015599637" evidence="6">
    <location>
        <begin position="24"/>
        <end position="621"/>
    </location>
</feature>
<dbReference type="InterPro" id="IPR012944">
    <property type="entry name" value="SusD_RagB_dom"/>
</dbReference>
<evidence type="ECO:0000256" key="6">
    <source>
        <dbReference type="SAM" id="SignalP"/>
    </source>
</evidence>
<evidence type="ECO:0000259" key="8">
    <source>
        <dbReference type="Pfam" id="PF14322"/>
    </source>
</evidence>
<dbReference type="InterPro" id="IPR033985">
    <property type="entry name" value="SusD-like_N"/>
</dbReference>
<evidence type="ECO:0000313" key="10">
    <source>
        <dbReference type="Proteomes" id="UP000244168"/>
    </source>
</evidence>
<keyword evidence="5" id="KW-0998">Cell outer membrane</keyword>
<dbReference type="InterPro" id="IPR011990">
    <property type="entry name" value="TPR-like_helical_dom_sf"/>
</dbReference>
<dbReference type="PROSITE" id="PS51257">
    <property type="entry name" value="PROKAR_LIPOPROTEIN"/>
    <property type="match status" value="1"/>
</dbReference>
<evidence type="ECO:0000256" key="3">
    <source>
        <dbReference type="ARBA" id="ARBA00022729"/>
    </source>
</evidence>
<comment type="similarity">
    <text evidence="2">Belongs to the SusD family.</text>
</comment>
<keyword evidence="10" id="KW-1185">Reference proteome</keyword>
<feature type="signal peptide" evidence="6">
    <location>
        <begin position="1"/>
        <end position="23"/>
    </location>
</feature>
<dbReference type="OrthoDB" id="5694214at2"/>
<organism evidence="9 10">
    <name type="scientific">Mucilaginibacter yixingensis</name>
    <dbReference type="NCBI Taxonomy" id="1295612"/>
    <lineage>
        <taxon>Bacteria</taxon>
        <taxon>Pseudomonadati</taxon>
        <taxon>Bacteroidota</taxon>
        <taxon>Sphingobacteriia</taxon>
        <taxon>Sphingobacteriales</taxon>
        <taxon>Sphingobacteriaceae</taxon>
        <taxon>Mucilaginibacter</taxon>
    </lineage>
</organism>
<evidence type="ECO:0000256" key="4">
    <source>
        <dbReference type="ARBA" id="ARBA00023136"/>
    </source>
</evidence>
<protein>
    <submittedName>
        <fullName evidence="9">Putative outer membrane starch-binding protein</fullName>
    </submittedName>
</protein>
<dbReference type="Pfam" id="PF07980">
    <property type="entry name" value="SusD_RagB"/>
    <property type="match status" value="1"/>
</dbReference>
<dbReference type="Proteomes" id="UP000244168">
    <property type="component" value="Unassembled WGS sequence"/>
</dbReference>
<evidence type="ECO:0000313" key="9">
    <source>
        <dbReference type="EMBL" id="PTQ96565.1"/>
    </source>
</evidence>
<dbReference type="Pfam" id="PF14322">
    <property type="entry name" value="SusD-like_3"/>
    <property type="match status" value="1"/>
</dbReference>
<dbReference type="SUPFAM" id="SSF48452">
    <property type="entry name" value="TPR-like"/>
    <property type="match status" value="1"/>
</dbReference>
<dbReference type="RefSeq" id="WP_107828533.1">
    <property type="nucleotide sequence ID" value="NZ_CP160205.1"/>
</dbReference>
<evidence type="ECO:0000256" key="5">
    <source>
        <dbReference type="ARBA" id="ARBA00023237"/>
    </source>
</evidence>
<evidence type="ECO:0000259" key="7">
    <source>
        <dbReference type="Pfam" id="PF07980"/>
    </source>
</evidence>
<evidence type="ECO:0000256" key="2">
    <source>
        <dbReference type="ARBA" id="ARBA00006275"/>
    </source>
</evidence>
<feature type="domain" description="SusD-like N-terminal" evidence="8">
    <location>
        <begin position="24"/>
        <end position="235"/>
    </location>
</feature>
<proteinExistence type="inferred from homology"/>
<dbReference type="Gene3D" id="1.25.40.390">
    <property type="match status" value="1"/>
</dbReference>
<feature type="domain" description="RagB/SusD" evidence="7">
    <location>
        <begin position="375"/>
        <end position="619"/>
    </location>
</feature>
<reference evidence="9 10" key="1">
    <citation type="submission" date="2018-04" db="EMBL/GenBank/DDBJ databases">
        <title>Genomic Encyclopedia of Archaeal and Bacterial Type Strains, Phase II (KMG-II): from individual species to whole genera.</title>
        <authorList>
            <person name="Goeker M."/>
        </authorList>
    </citation>
    <scope>NUCLEOTIDE SEQUENCE [LARGE SCALE GENOMIC DNA]</scope>
    <source>
        <strain evidence="9 10">DSM 26809</strain>
    </source>
</reference>
<dbReference type="AlphaFoldDB" id="A0A2T5J921"/>